<evidence type="ECO:0000313" key="4">
    <source>
        <dbReference type="EMBL" id="KAK9026812.1"/>
    </source>
</evidence>
<dbReference type="PROSITE" id="PS50082">
    <property type="entry name" value="WD_REPEATS_2"/>
    <property type="match status" value="1"/>
</dbReference>
<evidence type="ECO:0000313" key="5">
    <source>
        <dbReference type="Proteomes" id="UP001396334"/>
    </source>
</evidence>
<accession>A0ABR2SPG3</accession>
<gene>
    <name evidence="4" type="ORF">V6N11_039645</name>
</gene>
<dbReference type="InterPro" id="IPR019775">
    <property type="entry name" value="WD40_repeat_CS"/>
</dbReference>
<dbReference type="PANTHER" id="PTHR19876:SF68">
    <property type="entry name" value="COATOMER SUBUNIT BETA'-2"/>
    <property type="match status" value="1"/>
</dbReference>
<dbReference type="PROSITE" id="PS50294">
    <property type="entry name" value="WD_REPEATS_REGION"/>
    <property type="match status" value="1"/>
</dbReference>
<evidence type="ECO:0000256" key="2">
    <source>
        <dbReference type="ARBA" id="ARBA00022737"/>
    </source>
</evidence>
<dbReference type="PANTHER" id="PTHR19876">
    <property type="entry name" value="COATOMER"/>
    <property type="match status" value="1"/>
</dbReference>
<sequence>MAMTFEVTELPIRSAKFVACKQWVVAGADDMFIRVYNYNTMDKVKVFEAHTDYIRCVVVHPTLPYVLSSSDDMLIKLWDSDKG</sequence>
<dbReference type="Pfam" id="PF00400">
    <property type="entry name" value="WD40"/>
    <property type="match status" value="2"/>
</dbReference>
<dbReference type="InterPro" id="IPR001680">
    <property type="entry name" value="WD40_rpt"/>
</dbReference>
<reference evidence="4 5" key="1">
    <citation type="journal article" date="2024" name="G3 (Bethesda)">
        <title>Genome assembly of Hibiscus sabdariffa L. provides insights into metabolisms of medicinal natural products.</title>
        <authorList>
            <person name="Kim T."/>
        </authorList>
    </citation>
    <scope>NUCLEOTIDE SEQUENCE [LARGE SCALE GENOMIC DNA]</scope>
    <source>
        <strain evidence="4">TK-2024</strain>
        <tissue evidence="4">Old leaves</tissue>
    </source>
</reference>
<organism evidence="4 5">
    <name type="scientific">Hibiscus sabdariffa</name>
    <name type="common">roselle</name>
    <dbReference type="NCBI Taxonomy" id="183260"/>
    <lineage>
        <taxon>Eukaryota</taxon>
        <taxon>Viridiplantae</taxon>
        <taxon>Streptophyta</taxon>
        <taxon>Embryophyta</taxon>
        <taxon>Tracheophyta</taxon>
        <taxon>Spermatophyta</taxon>
        <taxon>Magnoliopsida</taxon>
        <taxon>eudicotyledons</taxon>
        <taxon>Gunneridae</taxon>
        <taxon>Pentapetalae</taxon>
        <taxon>rosids</taxon>
        <taxon>malvids</taxon>
        <taxon>Malvales</taxon>
        <taxon>Malvaceae</taxon>
        <taxon>Malvoideae</taxon>
        <taxon>Hibiscus</taxon>
    </lineage>
</organism>
<dbReference type="Proteomes" id="UP001396334">
    <property type="component" value="Unassembled WGS sequence"/>
</dbReference>
<dbReference type="InterPro" id="IPR050844">
    <property type="entry name" value="Coatomer_complex_subunit"/>
</dbReference>
<dbReference type="InterPro" id="IPR036322">
    <property type="entry name" value="WD40_repeat_dom_sf"/>
</dbReference>
<evidence type="ECO:0000256" key="1">
    <source>
        <dbReference type="ARBA" id="ARBA00022574"/>
    </source>
</evidence>
<keyword evidence="2" id="KW-0677">Repeat</keyword>
<dbReference type="Gene3D" id="2.130.10.10">
    <property type="entry name" value="YVTN repeat-like/Quinoprotein amine dehydrogenase"/>
    <property type="match status" value="1"/>
</dbReference>
<name>A0ABR2SPG3_9ROSI</name>
<evidence type="ECO:0000256" key="3">
    <source>
        <dbReference type="PROSITE-ProRule" id="PRU00221"/>
    </source>
</evidence>
<dbReference type="SUPFAM" id="SSF50978">
    <property type="entry name" value="WD40 repeat-like"/>
    <property type="match status" value="1"/>
</dbReference>
<protein>
    <submittedName>
        <fullName evidence="4">Uncharacterized protein</fullName>
    </submittedName>
</protein>
<keyword evidence="1 3" id="KW-0853">WD repeat</keyword>
<dbReference type="InterPro" id="IPR015943">
    <property type="entry name" value="WD40/YVTN_repeat-like_dom_sf"/>
</dbReference>
<keyword evidence="5" id="KW-1185">Reference proteome</keyword>
<dbReference type="SMART" id="SM00320">
    <property type="entry name" value="WD40"/>
    <property type="match status" value="2"/>
</dbReference>
<proteinExistence type="predicted"/>
<comment type="caution">
    <text evidence="4">The sequence shown here is derived from an EMBL/GenBank/DDBJ whole genome shotgun (WGS) entry which is preliminary data.</text>
</comment>
<dbReference type="EMBL" id="JBBPBN010000013">
    <property type="protein sequence ID" value="KAK9026812.1"/>
    <property type="molecule type" value="Genomic_DNA"/>
</dbReference>
<dbReference type="PROSITE" id="PS00678">
    <property type="entry name" value="WD_REPEATS_1"/>
    <property type="match status" value="1"/>
</dbReference>
<feature type="repeat" description="WD" evidence="3">
    <location>
        <begin position="47"/>
        <end position="83"/>
    </location>
</feature>